<dbReference type="PROSITE" id="PS51186">
    <property type="entry name" value="GNAT"/>
    <property type="match status" value="1"/>
</dbReference>
<dbReference type="CDD" id="cd04301">
    <property type="entry name" value="NAT_SF"/>
    <property type="match status" value="1"/>
</dbReference>
<evidence type="ECO:0000313" key="5">
    <source>
        <dbReference type="Proteomes" id="UP001596139"/>
    </source>
</evidence>
<dbReference type="EMBL" id="JBHSPX010000002">
    <property type="protein sequence ID" value="MFC6062131.1"/>
    <property type="molecule type" value="Genomic_DNA"/>
</dbReference>
<dbReference type="Gene3D" id="3.40.630.30">
    <property type="match status" value="1"/>
</dbReference>
<protein>
    <submittedName>
        <fullName evidence="4">GNAT family N-acetyltransferase</fullName>
    </submittedName>
</protein>
<dbReference type="Proteomes" id="UP001596139">
    <property type="component" value="Unassembled WGS sequence"/>
</dbReference>
<dbReference type="InterPro" id="IPR050832">
    <property type="entry name" value="Bact_Acetyltransf"/>
</dbReference>
<dbReference type="SUPFAM" id="SSF55729">
    <property type="entry name" value="Acyl-CoA N-acyltransferases (Nat)"/>
    <property type="match status" value="1"/>
</dbReference>
<keyword evidence="1" id="KW-0808">Transferase</keyword>
<dbReference type="PANTHER" id="PTHR43877">
    <property type="entry name" value="AMINOALKYLPHOSPHONATE N-ACETYLTRANSFERASE-RELATED-RELATED"/>
    <property type="match status" value="1"/>
</dbReference>
<reference evidence="5" key="1">
    <citation type="journal article" date="2019" name="Int. J. Syst. Evol. Microbiol.">
        <title>The Global Catalogue of Microorganisms (GCM) 10K type strain sequencing project: providing services to taxonomists for standard genome sequencing and annotation.</title>
        <authorList>
            <consortium name="The Broad Institute Genomics Platform"/>
            <consortium name="The Broad Institute Genome Sequencing Center for Infectious Disease"/>
            <person name="Wu L."/>
            <person name="Ma J."/>
        </authorList>
    </citation>
    <scope>NUCLEOTIDE SEQUENCE [LARGE SCALE GENOMIC DNA]</scope>
    <source>
        <strain evidence="5">CGMCC 1.15180</strain>
    </source>
</reference>
<evidence type="ECO:0000256" key="2">
    <source>
        <dbReference type="ARBA" id="ARBA00023315"/>
    </source>
</evidence>
<dbReference type="InterPro" id="IPR000182">
    <property type="entry name" value="GNAT_dom"/>
</dbReference>
<organism evidence="4 5">
    <name type="scientific">Streptomyces ochraceiscleroticus</name>
    <dbReference type="NCBI Taxonomy" id="47761"/>
    <lineage>
        <taxon>Bacteria</taxon>
        <taxon>Bacillati</taxon>
        <taxon>Actinomycetota</taxon>
        <taxon>Actinomycetes</taxon>
        <taxon>Kitasatosporales</taxon>
        <taxon>Streptomycetaceae</taxon>
        <taxon>Streptomyces</taxon>
    </lineage>
</organism>
<keyword evidence="5" id="KW-1185">Reference proteome</keyword>
<keyword evidence="2" id="KW-0012">Acyltransferase</keyword>
<gene>
    <name evidence="4" type="ORF">ACFP4F_06205</name>
</gene>
<accession>A0ABW1MEJ9</accession>
<evidence type="ECO:0000313" key="4">
    <source>
        <dbReference type="EMBL" id="MFC6062131.1"/>
    </source>
</evidence>
<dbReference type="InterPro" id="IPR016181">
    <property type="entry name" value="Acyl_CoA_acyltransferase"/>
</dbReference>
<sequence length="168" mass="18198">MTGECATGRRVWAVGAEPVASPEAAGVLRDYLAEVASRWYGRPATDEELDRAVAEDPVEDLTPPRGVFLLARYGDEPGGCAGVRLLAPGTAELKRMYVRPELRGSGGSGALLAAVEAAARGMGARRVRLDTRLDLVEAIGFYRRSGFVEIPAYNEGPYAQIWFEKRLD</sequence>
<proteinExistence type="predicted"/>
<evidence type="ECO:0000259" key="3">
    <source>
        <dbReference type="PROSITE" id="PS51186"/>
    </source>
</evidence>
<comment type="caution">
    <text evidence="4">The sequence shown here is derived from an EMBL/GenBank/DDBJ whole genome shotgun (WGS) entry which is preliminary data.</text>
</comment>
<dbReference type="Pfam" id="PF00583">
    <property type="entry name" value="Acetyltransf_1"/>
    <property type="match status" value="1"/>
</dbReference>
<dbReference type="RefSeq" id="WP_245659332.1">
    <property type="nucleotide sequence ID" value="NZ_JBHSPX010000002.1"/>
</dbReference>
<evidence type="ECO:0000256" key="1">
    <source>
        <dbReference type="ARBA" id="ARBA00022679"/>
    </source>
</evidence>
<name>A0ABW1MEJ9_9ACTN</name>
<feature type="domain" description="N-acetyltransferase" evidence="3">
    <location>
        <begin position="26"/>
        <end position="168"/>
    </location>
</feature>
<dbReference type="PANTHER" id="PTHR43877:SF2">
    <property type="entry name" value="AMINOALKYLPHOSPHONATE N-ACETYLTRANSFERASE-RELATED"/>
    <property type="match status" value="1"/>
</dbReference>